<keyword evidence="13" id="KW-1185">Reference proteome</keyword>
<keyword evidence="6" id="KW-0808">Transferase</keyword>
<dbReference type="STRING" id="765257.A0A0C9XZT1"/>
<reference evidence="12 13" key="1">
    <citation type="submission" date="2014-04" db="EMBL/GenBank/DDBJ databases">
        <authorList>
            <consortium name="DOE Joint Genome Institute"/>
            <person name="Kuo A."/>
            <person name="Kohler A."/>
            <person name="Costa M.D."/>
            <person name="Nagy L.G."/>
            <person name="Floudas D."/>
            <person name="Copeland A."/>
            <person name="Barry K.W."/>
            <person name="Cichocki N."/>
            <person name="Veneault-Fourrey C."/>
            <person name="LaButti K."/>
            <person name="Lindquist E.A."/>
            <person name="Lipzen A."/>
            <person name="Lundell T."/>
            <person name="Morin E."/>
            <person name="Murat C."/>
            <person name="Sun H."/>
            <person name="Tunlid A."/>
            <person name="Henrissat B."/>
            <person name="Grigoriev I.V."/>
            <person name="Hibbett D.S."/>
            <person name="Martin F."/>
            <person name="Nordberg H.P."/>
            <person name="Cantor M.N."/>
            <person name="Hua S.X."/>
        </authorList>
    </citation>
    <scope>NUCLEOTIDE SEQUENCE [LARGE SCALE GENOMIC DNA]</scope>
    <source>
        <strain evidence="12 13">441</strain>
    </source>
</reference>
<comment type="pathway">
    <text evidence="2">Protein modification; protein glycosylation.</text>
</comment>
<evidence type="ECO:0000256" key="7">
    <source>
        <dbReference type="ARBA" id="ARBA00022692"/>
    </source>
</evidence>
<dbReference type="EC" id="2.4.1.142" evidence="3"/>
<keyword evidence="10" id="KW-0472">Membrane</keyword>
<dbReference type="Proteomes" id="UP000054018">
    <property type="component" value="Unassembled WGS sequence"/>
</dbReference>
<evidence type="ECO:0000256" key="10">
    <source>
        <dbReference type="ARBA" id="ARBA00023136"/>
    </source>
</evidence>
<dbReference type="OrthoDB" id="614844at2759"/>
<dbReference type="GO" id="GO:0005789">
    <property type="term" value="C:endoplasmic reticulum membrane"/>
    <property type="evidence" value="ECO:0007669"/>
    <property type="project" value="UniProtKB-SubCell"/>
</dbReference>
<evidence type="ECO:0000256" key="8">
    <source>
        <dbReference type="ARBA" id="ARBA00022824"/>
    </source>
</evidence>
<sequence length="184" mass="21010">MIAEQFEEVFGCSATAYAHLFVTQARLDHLTSKRNLRMAILYDRPPSHFHKCLPPKVHKLFIHLGPSLKDPSLMDFLLKPNIPYSAKFTMMSWPSRESRISLQHLQISTPMLQEDRVALLVSSTSWTPDEVFDTLLEALMLYEECTQALNDGSQSSSMEKLPKIWMVITGKGPLHFRQCTCPDS</sequence>
<keyword evidence="9" id="KW-1133">Transmembrane helix</keyword>
<evidence type="ECO:0000313" key="12">
    <source>
        <dbReference type="EMBL" id="KIK17980.1"/>
    </source>
</evidence>
<evidence type="ECO:0000256" key="2">
    <source>
        <dbReference type="ARBA" id="ARBA00004922"/>
    </source>
</evidence>
<dbReference type="HOGENOM" id="CLU_1468752_0_0_1"/>
<comment type="function">
    <text evidence="11">Participates in the formation of the lipid-linked precursor oligosaccharide for N-glycosylation. Involved in assembling the dolichol-pyrophosphate-GlcNAc(2)-Man(5) intermediate on the cytoplasmic surface of the ER.</text>
</comment>
<evidence type="ECO:0000256" key="4">
    <source>
        <dbReference type="ARBA" id="ARBA00015841"/>
    </source>
</evidence>
<evidence type="ECO:0000256" key="6">
    <source>
        <dbReference type="ARBA" id="ARBA00022679"/>
    </source>
</evidence>
<dbReference type="GO" id="GO:0004578">
    <property type="term" value="F:chitobiosyldiphosphodolichol beta-mannosyltransferase activity"/>
    <property type="evidence" value="ECO:0007669"/>
    <property type="project" value="UniProtKB-EC"/>
</dbReference>
<evidence type="ECO:0000256" key="11">
    <source>
        <dbReference type="ARBA" id="ARBA00024899"/>
    </source>
</evidence>
<comment type="subcellular location">
    <subcellularLocation>
        <location evidence="1">Endoplasmic reticulum membrane</location>
        <topology evidence="1">Single-pass membrane protein</topology>
    </subcellularLocation>
</comment>
<reference evidence="13" key="2">
    <citation type="submission" date="2015-01" db="EMBL/GenBank/DDBJ databases">
        <title>Evolutionary Origins and Diversification of the Mycorrhizal Mutualists.</title>
        <authorList>
            <consortium name="DOE Joint Genome Institute"/>
            <consortium name="Mycorrhizal Genomics Consortium"/>
            <person name="Kohler A."/>
            <person name="Kuo A."/>
            <person name="Nagy L.G."/>
            <person name="Floudas D."/>
            <person name="Copeland A."/>
            <person name="Barry K.W."/>
            <person name="Cichocki N."/>
            <person name="Veneault-Fourrey C."/>
            <person name="LaButti K."/>
            <person name="Lindquist E.A."/>
            <person name="Lipzen A."/>
            <person name="Lundell T."/>
            <person name="Morin E."/>
            <person name="Murat C."/>
            <person name="Riley R."/>
            <person name="Ohm R."/>
            <person name="Sun H."/>
            <person name="Tunlid A."/>
            <person name="Henrissat B."/>
            <person name="Grigoriev I.V."/>
            <person name="Hibbett D.S."/>
            <person name="Martin F."/>
        </authorList>
    </citation>
    <scope>NUCLEOTIDE SEQUENCE [LARGE SCALE GENOMIC DNA]</scope>
    <source>
        <strain evidence="13">441</strain>
    </source>
</reference>
<keyword evidence="7" id="KW-0812">Transmembrane</keyword>
<evidence type="ECO:0000256" key="9">
    <source>
        <dbReference type="ARBA" id="ARBA00022989"/>
    </source>
</evidence>
<evidence type="ECO:0000256" key="3">
    <source>
        <dbReference type="ARBA" id="ARBA00012611"/>
    </source>
</evidence>
<dbReference type="InterPro" id="IPR026051">
    <property type="entry name" value="ALG1-like"/>
</dbReference>
<protein>
    <recommendedName>
        <fullName evidence="4">Chitobiosyldiphosphodolichol beta-mannosyltransferase</fullName>
        <ecNumber evidence="3">2.4.1.142</ecNumber>
    </recommendedName>
</protein>
<name>A0A0C9XZT1_9AGAM</name>
<dbReference type="PANTHER" id="PTHR13036:SF0">
    <property type="entry name" value="CHITOBIOSYLDIPHOSPHODOLICHOL BETA-MANNOSYLTRANSFERASE"/>
    <property type="match status" value="1"/>
</dbReference>
<proteinExistence type="predicted"/>
<evidence type="ECO:0000256" key="5">
    <source>
        <dbReference type="ARBA" id="ARBA00022676"/>
    </source>
</evidence>
<evidence type="ECO:0000256" key="1">
    <source>
        <dbReference type="ARBA" id="ARBA00004389"/>
    </source>
</evidence>
<keyword evidence="5" id="KW-0328">Glycosyltransferase</keyword>
<dbReference type="PANTHER" id="PTHR13036">
    <property type="entry name" value="BETA1,4 MANNOSYLTRANSFERASE"/>
    <property type="match status" value="1"/>
</dbReference>
<evidence type="ECO:0000313" key="13">
    <source>
        <dbReference type="Proteomes" id="UP000054018"/>
    </source>
</evidence>
<keyword evidence="8" id="KW-0256">Endoplasmic reticulum</keyword>
<dbReference type="AlphaFoldDB" id="A0A0C9XZT1"/>
<gene>
    <name evidence="12" type="ORF">PISMIDRAFT_14708</name>
</gene>
<accession>A0A0C9XZT1</accession>
<dbReference type="EMBL" id="KN833815">
    <property type="protein sequence ID" value="KIK17980.1"/>
    <property type="molecule type" value="Genomic_DNA"/>
</dbReference>
<organism evidence="12 13">
    <name type="scientific">Pisolithus microcarpus 441</name>
    <dbReference type="NCBI Taxonomy" id="765257"/>
    <lineage>
        <taxon>Eukaryota</taxon>
        <taxon>Fungi</taxon>
        <taxon>Dikarya</taxon>
        <taxon>Basidiomycota</taxon>
        <taxon>Agaricomycotina</taxon>
        <taxon>Agaricomycetes</taxon>
        <taxon>Agaricomycetidae</taxon>
        <taxon>Boletales</taxon>
        <taxon>Sclerodermatineae</taxon>
        <taxon>Pisolithaceae</taxon>
        <taxon>Pisolithus</taxon>
    </lineage>
</organism>